<dbReference type="EMBL" id="OVEO01000008">
    <property type="protein sequence ID" value="SPQ97637.1"/>
    <property type="molecule type" value="Genomic_DNA"/>
</dbReference>
<keyword evidence="7 10" id="KW-0786">Thiamine pyrophosphate</keyword>
<sequence>MIRTRLLARRVSSCRAYRQLSTSSQPMTVREALNSALDEEMARDERVYVIGEEVAEYNGAYKITKGLFDKYGKKRVVDTPITEMGFAGLATGSAMAGLRPVCEFMTMNFSMQAIDQIVNSAGKSHYMSGGQIKVPIVFRGPNGPALGVGAQHSQCFAAWYGSVPGLIVLSPYDSTDARGLLKAAIRSDSPVVFLEDELVYGKSFDVQPEVLGKDFVLPLGKAHIARPGKDCTLVTFSKPVGLALEAAAELAEKHGVDCEVINLRSIRPLDRDTIMESVRRTHHIVTIELGWPFCGIGAEISAMVAESEAFHYLDGPVARVTGADVPMPYARGLESAALPSKADVMSTVLRTVGRK</sequence>
<dbReference type="GO" id="GO:0004739">
    <property type="term" value="F:pyruvate dehydrogenase (acetyl-transferring) activity"/>
    <property type="evidence" value="ECO:0007669"/>
    <property type="project" value="UniProtKB-UniRule"/>
</dbReference>
<accession>A0A0G4IQA4</accession>
<comment type="cofactor">
    <cofactor evidence="1 10">
        <name>thiamine diphosphate</name>
        <dbReference type="ChEBI" id="CHEBI:58937"/>
    </cofactor>
</comment>
<evidence type="ECO:0000256" key="9">
    <source>
        <dbReference type="ARBA" id="ARBA00023317"/>
    </source>
</evidence>
<evidence type="ECO:0000256" key="8">
    <source>
        <dbReference type="ARBA" id="ARBA00023128"/>
    </source>
</evidence>
<organism evidence="12 14">
    <name type="scientific">Plasmodiophora brassicae</name>
    <name type="common">Clubroot disease agent</name>
    <dbReference type="NCBI Taxonomy" id="37360"/>
    <lineage>
        <taxon>Eukaryota</taxon>
        <taxon>Sar</taxon>
        <taxon>Rhizaria</taxon>
        <taxon>Endomyxa</taxon>
        <taxon>Phytomyxea</taxon>
        <taxon>Plasmodiophorida</taxon>
        <taxon>Plasmodiophoridae</taxon>
        <taxon>Plasmodiophora</taxon>
    </lineage>
</organism>
<evidence type="ECO:0000256" key="7">
    <source>
        <dbReference type="ARBA" id="ARBA00023052"/>
    </source>
</evidence>
<reference evidence="12 14" key="1">
    <citation type="submission" date="2015-02" db="EMBL/GenBank/DDBJ databases">
        <authorList>
            <person name="Chooi Y.-H."/>
        </authorList>
    </citation>
    <scope>NUCLEOTIDE SEQUENCE [LARGE SCALE GENOMIC DNA]</scope>
    <source>
        <strain evidence="12">E3</strain>
    </source>
</reference>
<dbReference type="InterPro" id="IPR009014">
    <property type="entry name" value="Transketo_C/PFOR_II"/>
</dbReference>
<dbReference type="SMART" id="SM00861">
    <property type="entry name" value="Transket_pyr"/>
    <property type="match status" value="1"/>
</dbReference>
<keyword evidence="8 13" id="KW-0496">Mitochondrion</keyword>
<keyword evidence="4" id="KW-0809">Transit peptide</keyword>
<dbReference type="OMA" id="WYANCPG"/>
<comment type="function">
    <text evidence="10">The pyruvate dehydrogenase complex catalyzes the overall conversion of pyruvate to acetyl-CoA and CO2.</text>
</comment>
<keyword evidence="5" id="KW-0630">Potassium</keyword>
<dbReference type="NCBIfam" id="NF006667">
    <property type="entry name" value="PRK09212.1"/>
    <property type="match status" value="1"/>
</dbReference>
<dbReference type="GO" id="GO:0046872">
    <property type="term" value="F:metal ion binding"/>
    <property type="evidence" value="ECO:0007669"/>
    <property type="project" value="UniProtKB-KW"/>
</dbReference>
<name>A0A0G4IQA4_PLABS</name>
<dbReference type="GO" id="GO:0006086">
    <property type="term" value="P:pyruvate decarboxylation to acetyl-CoA"/>
    <property type="evidence" value="ECO:0007669"/>
    <property type="project" value="InterPro"/>
</dbReference>
<dbReference type="Proteomes" id="UP000039324">
    <property type="component" value="Unassembled WGS sequence"/>
</dbReference>
<dbReference type="GO" id="GO:0005739">
    <property type="term" value="C:mitochondrion"/>
    <property type="evidence" value="ECO:0007669"/>
    <property type="project" value="UniProtKB-SubCell"/>
</dbReference>
<dbReference type="NCBIfam" id="NF008854">
    <property type="entry name" value="PRK11892.1"/>
    <property type="match status" value="1"/>
</dbReference>
<keyword evidence="6 10" id="KW-0560">Oxidoreductase</keyword>
<dbReference type="FunFam" id="3.40.50.920:FF:000001">
    <property type="entry name" value="Pyruvate dehydrogenase E1 beta subunit"/>
    <property type="match status" value="1"/>
</dbReference>
<dbReference type="AlphaFoldDB" id="A0A0G4IQA4"/>
<dbReference type="InterPro" id="IPR005475">
    <property type="entry name" value="Transketolase-like_Pyr-bd"/>
</dbReference>
<dbReference type="CDD" id="cd07036">
    <property type="entry name" value="TPP_PYR_E1-PDHc-beta_like"/>
    <property type="match status" value="1"/>
</dbReference>
<dbReference type="EMBL" id="CDSF01000079">
    <property type="protein sequence ID" value="CEO97329.1"/>
    <property type="molecule type" value="Genomic_DNA"/>
</dbReference>
<dbReference type="InterPro" id="IPR033248">
    <property type="entry name" value="Transketolase_C"/>
</dbReference>
<keyword evidence="3" id="KW-0479">Metal-binding</keyword>
<geneLocation type="mitochondrion" evidence="13"/>
<dbReference type="Pfam" id="PF02780">
    <property type="entry name" value="Transketolase_C"/>
    <property type="match status" value="1"/>
</dbReference>
<proteinExistence type="predicted"/>
<dbReference type="PANTHER" id="PTHR11624">
    <property type="entry name" value="DEHYDROGENASE RELATED"/>
    <property type="match status" value="1"/>
</dbReference>
<dbReference type="SUPFAM" id="SSF52922">
    <property type="entry name" value="TK C-terminal domain-like"/>
    <property type="match status" value="1"/>
</dbReference>
<dbReference type="Pfam" id="PF02779">
    <property type="entry name" value="Transket_pyr"/>
    <property type="match status" value="1"/>
</dbReference>
<reference evidence="13 15" key="2">
    <citation type="submission" date="2018-03" db="EMBL/GenBank/DDBJ databases">
        <authorList>
            <person name="Fogelqvist J."/>
        </authorList>
    </citation>
    <scope>NUCLEOTIDE SEQUENCE [LARGE SCALE GENOMIC DNA]</scope>
</reference>
<dbReference type="PANTHER" id="PTHR11624:SF96">
    <property type="entry name" value="PYRUVATE DEHYDROGENASE E1 COMPONENT SUBUNIT BETA, MITOCHONDRIAL"/>
    <property type="match status" value="1"/>
</dbReference>
<dbReference type="Proteomes" id="UP000290189">
    <property type="component" value="Unassembled WGS sequence"/>
</dbReference>
<evidence type="ECO:0000313" key="15">
    <source>
        <dbReference type="Proteomes" id="UP000290189"/>
    </source>
</evidence>
<dbReference type="Gene3D" id="3.40.50.920">
    <property type="match status" value="1"/>
</dbReference>
<protein>
    <recommendedName>
        <fullName evidence="10">Pyruvate dehydrogenase E1 component subunit beta</fullName>
        <ecNumber evidence="10">1.2.4.1</ecNumber>
    </recommendedName>
</protein>
<evidence type="ECO:0000256" key="2">
    <source>
        <dbReference type="ARBA" id="ARBA00004173"/>
    </source>
</evidence>
<comment type="catalytic activity">
    <reaction evidence="10">
        <text>N(6)-[(R)-lipoyl]-L-lysyl-[protein] + pyruvate + H(+) = N(6)-[(R)-S(8)-acetyldihydrolipoyl]-L-lysyl-[protein] + CO2</text>
        <dbReference type="Rhea" id="RHEA:19189"/>
        <dbReference type="Rhea" id="RHEA-COMP:10474"/>
        <dbReference type="Rhea" id="RHEA-COMP:10478"/>
        <dbReference type="ChEBI" id="CHEBI:15361"/>
        <dbReference type="ChEBI" id="CHEBI:15378"/>
        <dbReference type="ChEBI" id="CHEBI:16526"/>
        <dbReference type="ChEBI" id="CHEBI:83099"/>
        <dbReference type="ChEBI" id="CHEBI:83111"/>
        <dbReference type="EC" id="1.2.4.1"/>
    </reaction>
</comment>
<keyword evidence="9 10" id="KW-0670">Pyruvate</keyword>
<evidence type="ECO:0000256" key="1">
    <source>
        <dbReference type="ARBA" id="ARBA00001964"/>
    </source>
</evidence>
<dbReference type="InterPro" id="IPR027110">
    <property type="entry name" value="PDHB_mito-type"/>
</dbReference>
<keyword evidence="14" id="KW-1185">Reference proteome</keyword>
<evidence type="ECO:0000313" key="14">
    <source>
        <dbReference type="Proteomes" id="UP000039324"/>
    </source>
</evidence>
<dbReference type="EC" id="1.2.4.1" evidence="10"/>
<evidence type="ECO:0000256" key="4">
    <source>
        <dbReference type="ARBA" id="ARBA00022946"/>
    </source>
</evidence>
<dbReference type="Gene3D" id="3.40.50.970">
    <property type="match status" value="1"/>
</dbReference>
<evidence type="ECO:0000313" key="13">
    <source>
        <dbReference type="EMBL" id="SPQ97637.1"/>
    </source>
</evidence>
<evidence type="ECO:0000259" key="11">
    <source>
        <dbReference type="SMART" id="SM00861"/>
    </source>
</evidence>
<evidence type="ECO:0000256" key="5">
    <source>
        <dbReference type="ARBA" id="ARBA00022958"/>
    </source>
</evidence>
<feature type="domain" description="Transketolase-like pyrimidine-binding" evidence="11">
    <location>
        <begin position="27"/>
        <end position="202"/>
    </location>
</feature>
<evidence type="ECO:0000256" key="3">
    <source>
        <dbReference type="ARBA" id="ARBA00022723"/>
    </source>
</evidence>
<gene>
    <name evidence="12" type="ORF">PBRA_000674</name>
    <name evidence="13" type="ORF">PLBR_LOCUS4852</name>
</gene>
<evidence type="ECO:0000313" key="12">
    <source>
        <dbReference type="EMBL" id="CEO97329.1"/>
    </source>
</evidence>
<comment type="subcellular location">
    <subcellularLocation>
        <location evidence="2">Mitochondrion</location>
    </subcellularLocation>
</comment>
<dbReference type="OrthoDB" id="10266385at2759"/>
<evidence type="ECO:0000256" key="10">
    <source>
        <dbReference type="RuleBase" id="RU364074"/>
    </source>
</evidence>
<dbReference type="FunFam" id="3.40.50.970:FF:000006">
    <property type="entry name" value="Pyruvate dehydrogenase E1 component subunit beta"/>
    <property type="match status" value="1"/>
</dbReference>
<evidence type="ECO:0000256" key="6">
    <source>
        <dbReference type="ARBA" id="ARBA00023002"/>
    </source>
</evidence>
<dbReference type="SUPFAM" id="SSF52518">
    <property type="entry name" value="Thiamin diphosphate-binding fold (THDP-binding)"/>
    <property type="match status" value="1"/>
</dbReference>
<dbReference type="STRING" id="37360.A0A0G4IQA4"/>
<dbReference type="InterPro" id="IPR029061">
    <property type="entry name" value="THDP-binding"/>
</dbReference>